<dbReference type="AlphaFoldDB" id="A0A8J5CSH5"/>
<organism evidence="10 11">
    <name type="scientific">Chionoecetes opilio</name>
    <name type="common">Atlantic snow crab</name>
    <name type="synonym">Cancer opilio</name>
    <dbReference type="NCBI Taxonomy" id="41210"/>
    <lineage>
        <taxon>Eukaryota</taxon>
        <taxon>Metazoa</taxon>
        <taxon>Ecdysozoa</taxon>
        <taxon>Arthropoda</taxon>
        <taxon>Crustacea</taxon>
        <taxon>Multicrustacea</taxon>
        <taxon>Malacostraca</taxon>
        <taxon>Eumalacostraca</taxon>
        <taxon>Eucarida</taxon>
        <taxon>Decapoda</taxon>
        <taxon>Pleocyemata</taxon>
        <taxon>Brachyura</taxon>
        <taxon>Eubrachyura</taxon>
        <taxon>Majoidea</taxon>
        <taxon>Majidae</taxon>
        <taxon>Chionoecetes</taxon>
    </lineage>
</organism>
<dbReference type="GO" id="GO:0006465">
    <property type="term" value="P:signal peptide processing"/>
    <property type="evidence" value="ECO:0007669"/>
    <property type="project" value="UniProtKB-UniRule"/>
</dbReference>
<evidence type="ECO:0000313" key="11">
    <source>
        <dbReference type="Proteomes" id="UP000770661"/>
    </source>
</evidence>
<evidence type="ECO:0000256" key="2">
    <source>
        <dbReference type="ARBA" id="ARBA00007324"/>
    </source>
</evidence>
<comment type="function">
    <text evidence="8 9">Component of the signal peptidase complex (SPC) which catalyzes the cleavage of N-terminal signal sequences from nascent proteins as they are translocated into the lumen of the endoplasmic reticulum. Enhances the enzymatic activity of SPC and facilitates the interactions between different components of the translocation site.</text>
</comment>
<dbReference type="PANTHER" id="PTHR13085:SF0">
    <property type="entry name" value="SIGNAL PEPTIDASE COMPLEX SUBUNIT 2"/>
    <property type="match status" value="1"/>
</dbReference>
<comment type="subcellular location">
    <subcellularLocation>
        <location evidence="1 9">Endoplasmic reticulum membrane</location>
        <topology evidence="1 9">Multi-pass membrane protein</topology>
    </subcellularLocation>
</comment>
<evidence type="ECO:0000256" key="7">
    <source>
        <dbReference type="ARBA" id="ARBA00023136"/>
    </source>
</evidence>
<dbReference type="GO" id="GO:0045047">
    <property type="term" value="P:protein targeting to ER"/>
    <property type="evidence" value="ECO:0007669"/>
    <property type="project" value="TreeGrafter"/>
</dbReference>
<keyword evidence="11" id="KW-1185">Reference proteome</keyword>
<comment type="similarity">
    <text evidence="2 9">Belongs to the SPCS2 family.</text>
</comment>
<evidence type="ECO:0000256" key="4">
    <source>
        <dbReference type="ARBA" id="ARBA00022692"/>
    </source>
</evidence>
<evidence type="ECO:0000256" key="8">
    <source>
        <dbReference type="ARBA" id="ARBA00045608"/>
    </source>
</evidence>
<dbReference type="OrthoDB" id="29558at2759"/>
<keyword evidence="5 9" id="KW-0256">Endoplasmic reticulum</keyword>
<name>A0A8J5CSH5_CHIOP</name>
<dbReference type="InterPro" id="IPR009582">
    <property type="entry name" value="Spc2/SPCS2"/>
</dbReference>
<reference evidence="10" key="1">
    <citation type="submission" date="2020-07" db="EMBL/GenBank/DDBJ databases">
        <title>The High-quality genome of the commercially important snow crab, Chionoecetes opilio.</title>
        <authorList>
            <person name="Jeong J.-H."/>
            <person name="Ryu S."/>
        </authorList>
    </citation>
    <scope>NUCLEOTIDE SEQUENCE</scope>
    <source>
        <strain evidence="10">MADBK_172401_WGS</strain>
        <tissue evidence="10">Digestive gland</tissue>
    </source>
</reference>
<accession>A0A8J5CSH5</accession>
<feature type="transmembrane region" description="Helical" evidence="9">
    <location>
        <begin position="56"/>
        <end position="76"/>
    </location>
</feature>
<evidence type="ECO:0000313" key="10">
    <source>
        <dbReference type="EMBL" id="KAG0720709.1"/>
    </source>
</evidence>
<comment type="caution">
    <text evidence="10">The sequence shown here is derived from an EMBL/GenBank/DDBJ whole genome shotgun (WGS) entry which is preliminary data.</text>
</comment>
<dbReference type="GO" id="GO:0005787">
    <property type="term" value="C:signal peptidase complex"/>
    <property type="evidence" value="ECO:0007669"/>
    <property type="project" value="UniProtKB-UniRule"/>
</dbReference>
<proteinExistence type="inferred from homology"/>
<keyword evidence="7 9" id="KW-0472">Membrane</keyword>
<gene>
    <name evidence="10" type="primary">spcs2</name>
    <name evidence="10" type="ORF">GWK47_047946</name>
</gene>
<evidence type="ECO:0000256" key="1">
    <source>
        <dbReference type="ARBA" id="ARBA00004477"/>
    </source>
</evidence>
<evidence type="ECO:0000256" key="9">
    <source>
        <dbReference type="RuleBase" id="RU368033"/>
    </source>
</evidence>
<dbReference type="GO" id="GO:0008233">
    <property type="term" value="F:peptidase activity"/>
    <property type="evidence" value="ECO:0007669"/>
    <property type="project" value="UniProtKB-UniRule"/>
</dbReference>
<evidence type="ECO:0000256" key="3">
    <source>
        <dbReference type="ARBA" id="ARBA00017057"/>
    </source>
</evidence>
<dbReference type="Proteomes" id="UP000770661">
    <property type="component" value="Unassembled WGS sequence"/>
</dbReference>
<keyword evidence="6 9" id="KW-1133">Transmembrane helix</keyword>
<feature type="transmembrane region" description="Helical" evidence="9">
    <location>
        <begin position="83"/>
        <end position="102"/>
    </location>
</feature>
<sequence length="200" mass="22616">MFGPHPLMAQTMEENPPKVNKWDGNALKNALDDAVKDVLLTQFSYVESHKLLDGRLIISSVAVGFSIFALAWDWLYPFPQSRTVMCVCVMAYFVMMGVLTWYTTCLEHGIFCTALNKDAAGIDPDDVWNASSSLKRPFFSRFDNKYHLRLAQRMGKTGKGKEAHTTLTVEHFFDDTGKLLYGSVAKEVLRLHSDVDNKKN</sequence>
<evidence type="ECO:0000256" key="5">
    <source>
        <dbReference type="ARBA" id="ARBA00022824"/>
    </source>
</evidence>
<evidence type="ECO:0000256" key="6">
    <source>
        <dbReference type="ARBA" id="ARBA00022989"/>
    </source>
</evidence>
<dbReference type="Pfam" id="PF06703">
    <property type="entry name" value="SPC25"/>
    <property type="match status" value="1"/>
</dbReference>
<dbReference type="PANTHER" id="PTHR13085">
    <property type="entry name" value="MICROSOMAL SIGNAL PEPTIDASE 25 KDA SUBUNIT"/>
    <property type="match status" value="1"/>
</dbReference>
<keyword evidence="4 9" id="KW-0812">Transmembrane</keyword>
<dbReference type="EMBL" id="JACEEZ010012403">
    <property type="protein sequence ID" value="KAG0720709.1"/>
    <property type="molecule type" value="Genomic_DNA"/>
</dbReference>
<protein>
    <recommendedName>
        <fullName evidence="3 9">Signal peptidase complex subunit 2</fullName>
    </recommendedName>
</protein>